<feature type="region of interest" description="Disordered" evidence="2">
    <location>
        <begin position="159"/>
        <end position="184"/>
    </location>
</feature>
<evidence type="ECO:0000256" key="1">
    <source>
        <dbReference type="SAM" id="Coils"/>
    </source>
</evidence>
<protein>
    <submittedName>
        <fullName evidence="3">Uncharacterized protein</fullName>
    </submittedName>
</protein>
<proteinExistence type="predicted"/>
<dbReference type="EMBL" id="PYDT01000001">
    <property type="protein sequence ID" value="THU72573.1"/>
    <property type="molecule type" value="Genomic_DNA"/>
</dbReference>
<sequence length="184" mass="20931">MALIDRVLDSGRVIERQASINTSIQWENQELRARVGLEVVAAVEQCVSALEEEVTHLKAELEESQLHIRMLDNELLTLSHNVETARSSAWAAKEVLKEERLALPRKIKEALAEYKSSAGFEHGLVRSGRVTYEFGYRVAYACFRARYLDQELELDPFVDRPEDQDVDMPTSVPFDDGPETPPWS</sequence>
<evidence type="ECO:0000256" key="2">
    <source>
        <dbReference type="SAM" id="MobiDB-lite"/>
    </source>
</evidence>
<evidence type="ECO:0000313" key="4">
    <source>
        <dbReference type="Proteomes" id="UP000317650"/>
    </source>
</evidence>
<keyword evidence="1" id="KW-0175">Coiled coil</keyword>
<dbReference type="AlphaFoldDB" id="A0A4S8KBT7"/>
<gene>
    <name evidence="3" type="ORF">C4D60_Mb04t13580</name>
</gene>
<evidence type="ECO:0000313" key="3">
    <source>
        <dbReference type="EMBL" id="THU72573.1"/>
    </source>
</evidence>
<keyword evidence="4" id="KW-1185">Reference proteome</keyword>
<accession>A0A4S8KBT7</accession>
<feature type="coiled-coil region" evidence="1">
    <location>
        <begin position="40"/>
        <end position="74"/>
    </location>
</feature>
<name>A0A4S8KBT7_MUSBA</name>
<dbReference type="Proteomes" id="UP000317650">
    <property type="component" value="Chromosome 4"/>
</dbReference>
<reference evidence="3 4" key="1">
    <citation type="journal article" date="2019" name="Nat. Plants">
        <title>Genome sequencing of Musa balbisiana reveals subgenome evolution and function divergence in polyploid bananas.</title>
        <authorList>
            <person name="Yao X."/>
        </authorList>
    </citation>
    <scope>NUCLEOTIDE SEQUENCE [LARGE SCALE GENOMIC DNA]</scope>
    <source>
        <strain evidence="4">cv. DH-PKW</strain>
        <tissue evidence="3">Leaves</tissue>
    </source>
</reference>
<comment type="caution">
    <text evidence="3">The sequence shown here is derived from an EMBL/GenBank/DDBJ whole genome shotgun (WGS) entry which is preliminary data.</text>
</comment>
<organism evidence="3 4">
    <name type="scientific">Musa balbisiana</name>
    <name type="common">Banana</name>
    <dbReference type="NCBI Taxonomy" id="52838"/>
    <lineage>
        <taxon>Eukaryota</taxon>
        <taxon>Viridiplantae</taxon>
        <taxon>Streptophyta</taxon>
        <taxon>Embryophyta</taxon>
        <taxon>Tracheophyta</taxon>
        <taxon>Spermatophyta</taxon>
        <taxon>Magnoliopsida</taxon>
        <taxon>Liliopsida</taxon>
        <taxon>Zingiberales</taxon>
        <taxon>Musaceae</taxon>
        <taxon>Musa</taxon>
    </lineage>
</organism>